<dbReference type="GO" id="GO:0008615">
    <property type="term" value="P:pyridoxine biosynthetic process"/>
    <property type="evidence" value="ECO:0007669"/>
    <property type="project" value="InterPro"/>
</dbReference>
<dbReference type="GO" id="GO:0004733">
    <property type="term" value="F:pyridoxamine phosphate oxidase activity"/>
    <property type="evidence" value="ECO:0007669"/>
    <property type="project" value="InterPro"/>
</dbReference>
<feature type="domain" description="Pyridoxamine 5'-phosphate oxidase N-terminal" evidence="5">
    <location>
        <begin position="25"/>
        <end position="102"/>
    </location>
</feature>
<dbReference type="EMBL" id="JABBGA010000005">
    <property type="protein sequence ID" value="NML25683.1"/>
    <property type="molecule type" value="Genomic_DNA"/>
</dbReference>
<keyword evidence="4" id="KW-0560">Oxidoreductase</keyword>
<gene>
    <name evidence="6" type="ORF">HHL15_08000</name>
</gene>
<dbReference type="Gene3D" id="2.30.110.10">
    <property type="entry name" value="Electron Transport, Fmn-binding Protein, Chain A"/>
    <property type="match status" value="1"/>
</dbReference>
<evidence type="ECO:0000256" key="2">
    <source>
        <dbReference type="ARBA" id="ARBA00022630"/>
    </source>
</evidence>
<dbReference type="SUPFAM" id="SSF50475">
    <property type="entry name" value="FMN-binding split barrel"/>
    <property type="match status" value="1"/>
</dbReference>
<organism evidence="6 7">
    <name type="scientific">Zoogloea dura</name>
    <dbReference type="NCBI Taxonomy" id="2728840"/>
    <lineage>
        <taxon>Bacteria</taxon>
        <taxon>Pseudomonadati</taxon>
        <taxon>Pseudomonadota</taxon>
        <taxon>Betaproteobacteria</taxon>
        <taxon>Rhodocyclales</taxon>
        <taxon>Zoogloeaceae</taxon>
        <taxon>Zoogloea</taxon>
    </lineage>
</organism>
<reference evidence="6 7" key="1">
    <citation type="submission" date="2020-04" db="EMBL/GenBank/DDBJ databases">
        <title>Zoogloea sp. G-4-1-14 isolated from soil.</title>
        <authorList>
            <person name="Dahal R.H."/>
        </authorList>
    </citation>
    <scope>NUCLEOTIDE SEQUENCE [LARGE SCALE GENOMIC DNA]</scope>
    <source>
        <strain evidence="6 7">G-4-1-14</strain>
    </source>
</reference>
<sequence length="192" mass="21443">MNPLSRLLQWVQEERTTGAPFSHGAVLGTTGRDGSPRTRMLGVHFDADGWPRFHTSPGSRKVEDLELNPRASLTFAFQHSLRSVSLEGTLEPIPRHQLIKDWLALEPSFRRSYLVFGHRSGLPLDATEALEQTLQGIPPGAENETPDSFIGYRFTGIGRVAFYSVGTGPFAQHEVFTRDEGSKEWKCLRVVP</sequence>
<dbReference type="GO" id="GO:0010181">
    <property type="term" value="F:FMN binding"/>
    <property type="evidence" value="ECO:0007669"/>
    <property type="project" value="InterPro"/>
</dbReference>
<evidence type="ECO:0000256" key="1">
    <source>
        <dbReference type="ARBA" id="ARBA00001917"/>
    </source>
</evidence>
<keyword evidence="2" id="KW-0285">Flavoprotein</keyword>
<dbReference type="InterPro" id="IPR012349">
    <property type="entry name" value="Split_barrel_FMN-bd"/>
</dbReference>
<proteinExistence type="predicted"/>
<comment type="caution">
    <text evidence="6">The sequence shown here is derived from an EMBL/GenBank/DDBJ whole genome shotgun (WGS) entry which is preliminary data.</text>
</comment>
<comment type="cofactor">
    <cofactor evidence="1">
        <name>FMN</name>
        <dbReference type="ChEBI" id="CHEBI:58210"/>
    </cofactor>
</comment>
<evidence type="ECO:0000259" key="5">
    <source>
        <dbReference type="Pfam" id="PF01243"/>
    </source>
</evidence>
<dbReference type="Pfam" id="PF01243">
    <property type="entry name" value="PNPOx_N"/>
    <property type="match status" value="1"/>
</dbReference>
<dbReference type="AlphaFoldDB" id="A0A848G5I0"/>
<evidence type="ECO:0000313" key="6">
    <source>
        <dbReference type="EMBL" id="NML25683.1"/>
    </source>
</evidence>
<dbReference type="RefSeq" id="WP_169145331.1">
    <property type="nucleotide sequence ID" value="NZ_JABBGA010000005.1"/>
</dbReference>
<dbReference type="PANTHER" id="PTHR10851">
    <property type="entry name" value="PYRIDOXINE-5-PHOSPHATE OXIDASE"/>
    <property type="match status" value="1"/>
</dbReference>
<keyword evidence="3" id="KW-0288">FMN</keyword>
<name>A0A848G5I0_9RHOO</name>
<dbReference type="PANTHER" id="PTHR10851:SF3">
    <property type="entry name" value="PYRIDOXINE_PYRIDOXAMINE 5'-PHOSPHATE OXIDASE 2"/>
    <property type="match status" value="1"/>
</dbReference>
<keyword evidence="7" id="KW-1185">Reference proteome</keyword>
<evidence type="ECO:0000256" key="4">
    <source>
        <dbReference type="ARBA" id="ARBA00023002"/>
    </source>
</evidence>
<evidence type="ECO:0000313" key="7">
    <source>
        <dbReference type="Proteomes" id="UP000580043"/>
    </source>
</evidence>
<protein>
    <recommendedName>
        <fullName evidence="5">Pyridoxamine 5'-phosphate oxidase N-terminal domain-containing protein</fullName>
    </recommendedName>
</protein>
<dbReference type="Proteomes" id="UP000580043">
    <property type="component" value="Unassembled WGS sequence"/>
</dbReference>
<dbReference type="InterPro" id="IPR011576">
    <property type="entry name" value="Pyridox_Oxase_N"/>
</dbReference>
<dbReference type="InterPro" id="IPR000659">
    <property type="entry name" value="Pyridox_Oxase"/>
</dbReference>
<evidence type="ECO:0000256" key="3">
    <source>
        <dbReference type="ARBA" id="ARBA00022643"/>
    </source>
</evidence>
<accession>A0A848G5I0</accession>